<evidence type="ECO:0000256" key="6">
    <source>
        <dbReference type="ARBA" id="ARBA00023235"/>
    </source>
</evidence>
<sequence>MQLRHSNDSEPGYCRVRRGKGFSYQDENGKHIDDPEIIERLNALAIPPAYDDVWYCKDADGHIQATGVDDKGRKQYRYHDDYRAAAEAAKFERCAAFGHALPRIRKKLTQQLRRRKLTRETVLAAALTLIDNSLIRIGNRTYAKSNKSFGATTLRRGHVKRLKTRLKVNFKGKHGTERNVTISEPALVRILGDCHDLPGQQLFQYLDDDGETRAIDSSDVNQYLQELSGEDFTAKMFRTWGASAMAMEKIHDVLASDDPLTLKSVVEPVAEALGNTPTVARSSYIHPKLIEAIKERPDDPFDGQRLPRRKRKYLSLSETRLLAFLDPHGKLPRRSMRDYLRLRRG</sequence>
<keyword evidence="4" id="KW-0799">Topoisomerase</keyword>
<dbReference type="GO" id="GO:0003917">
    <property type="term" value="F:DNA topoisomerase type I (single strand cut, ATP-independent) activity"/>
    <property type="evidence" value="ECO:0007669"/>
    <property type="project" value="UniProtKB-EC"/>
</dbReference>
<comment type="caution">
    <text evidence="9">The sequence shown here is derived from an EMBL/GenBank/DDBJ whole genome shotgun (WGS) entry which is preliminary data.</text>
</comment>
<dbReference type="InterPro" id="IPR035447">
    <property type="entry name" value="DNA_topo_I_N_sf"/>
</dbReference>
<evidence type="ECO:0000256" key="2">
    <source>
        <dbReference type="ARBA" id="ARBA00006645"/>
    </source>
</evidence>
<dbReference type="InterPro" id="IPR011010">
    <property type="entry name" value="DNA_brk_join_enz"/>
</dbReference>
<dbReference type="EMBL" id="JACICF010000001">
    <property type="protein sequence ID" value="MBB3763385.1"/>
    <property type="molecule type" value="Genomic_DNA"/>
</dbReference>
<dbReference type="Gene3D" id="1.10.132.120">
    <property type="match status" value="1"/>
</dbReference>
<dbReference type="InterPro" id="IPR051062">
    <property type="entry name" value="Topoisomerase_IB"/>
</dbReference>
<dbReference type="SUPFAM" id="SSF55869">
    <property type="entry name" value="DNA topoisomerase I domain"/>
    <property type="match status" value="1"/>
</dbReference>
<keyword evidence="10" id="KW-1185">Reference proteome</keyword>
<gene>
    <name evidence="9" type="ORF">FHS50_000408</name>
</gene>
<name>A0A839Z1C8_9SPHN</name>
<dbReference type="PRINTS" id="PR00416">
    <property type="entry name" value="EUTPISMRASEI"/>
</dbReference>
<evidence type="ECO:0000259" key="7">
    <source>
        <dbReference type="Pfam" id="PF01028"/>
    </source>
</evidence>
<dbReference type="InterPro" id="IPR014711">
    <property type="entry name" value="TopoI_cat_a-hlx-sub_euk"/>
</dbReference>
<keyword evidence="5" id="KW-0238">DNA-binding</keyword>
<dbReference type="InterPro" id="IPR013500">
    <property type="entry name" value="TopoI_cat_euk"/>
</dbReference>
<dbReference type="Pfam" id="PF21338">
    <property type="entry name" value="Top1B_N_bact"/>
    <property type="match status" value="1"/>
</dbReference>
<dbReference type="AlphaFoldDB" id="A0A839Z1C8"/>
<evidence type="ECO:0000313" key="10">
    <source>
        <dbReference type="Proteomes" id="UP000578569"/>
    </source>
</evidence>
<dbReference type="Pfam" id="PF01028">
    <property type="entry name" value="Topoisom_I"/>
    <property type="match status" value="1"/>
</dbReference>
<evidence type="ECO:0000256" key="1">
    <source>
        <dbReference type="ARBA" id="ARBA00000213"/>
    </source>
</evidence>
<feature type="domain" description="DNA topoisomerase I catalytic core eukaryotic-type" evidence="7">
    <location>
        <begin position="83"/>
        <end position="295"/>
    </location>
</feature>
<dbReference type="PANTHER" id="PTHR10290">
    <property type="entry name" value="DNA TOPOISOMERASE I"/>
    <property type="match status" value="1"/>
</dbReference>
<dbReference type="InterPro" id="IPR001631">
    <property type="entry name" value="TopoI"/>
</dbReference>
<dbReference type="GO" id="GO:0003677">
    <property type="term" value="F:DNA binding"/>
    <property type="evidence" value="ECO:0007669"/>
    <property type="project" value="UniProtKB-KW"/>
</dbReference>
<dbReference type="Gene3D" id="3.30.66.10">
    <property type="entry name" value="DNA topoisomerase I domain"/>
    <property type="match status" value="1"/>
</dbReference>
<dbReference type="RefSeq" id="WP_265568886.1">
    <property type="nucleotide sequence ID" value="NZ_JACICF010000001.1"/>
</dbReference>
<dbReference type="PROSITE" id="PS52038">
    <property type="entry name" value="TOPO_IB_2"/>
    <property type="match status" value="1"/>
</dbReference>
<dbReference type="GO" id="GO:0006265">
    <property type="term" value="P:DNA topological change"/>
    <property type="evidence" value="ECO:0007669"/>
    <property type="project" value="InterPro"/>
</dbReference>
<organism evidence="9 10">
    <name type="scientific">Sphingomicrobium lutaoense</name>
    <dbReference type="NCBI Taxonomy" id="515949"/>
    <lineage>
        <taxon>Bacteria</taxon>
        <taxon>Pseudomonadati</taxon>
        <taxon>Pseudomonadota</taxon>
        <taxon>Alphaproteobacteria</taxon>
        <taxon>Sphingomonadales</taxon>
        <taxon>Sphingomonadaceae</taxon>
        <taxon>Sphingomicrobium</taxon>
    </lineage>
</organism>
<reference evidence="9 10" key="1">
    <citation type="submission" date="2020-08" db="EMBL/GenBank/DDBJ databases">
        <title>Genomic Encyclopedia of Type Strains, Phase IV (KMG-IV): sequencing the most valuable type-strain genomes for metagenomic binning, comparative biology and taxonomic classification.</title>
        <authorList>
            <person name="Goeker M."/>
        </authorList>
    </citation>
    <scope>NUCLEOTIDE SEQUENCE [LARGE SCALE GENOMIC DNA]</scope>
    <source>
        <strain evidence="9 10">DSM 24194</strain>
    </source>
</reference>
<keyword evidence="6 9" id="KW-0413">Isomerase</keyword>
<proteinExistence type="inferred from homology"/>
<evidence type="ECO:0000313" key="9">
    <source>
        <dbReference type="EMBL" id="MBB3763385.1"/>
    </source>
</evidence>
<dbReference type="SUPFAM" id="SSF56349">
    <property type="entry name" value="DNA breaking-rejoining enzymes"/>
    <property type="match status" value="1"/>
</dbReference>
<evidence type="ECO:0000256" key="4">
    <source>
        <dbReference type="ARBA" id="ARBA00023029"/>
    </source>
</evidence>
<dbReference type="EC" id="5.6.2.1" evidence="3"/>
<dbReference type="InterPro" id="IPR049331">
    <property type="entry name" value="Top1B_N_bact"/>
</dbReference>
<dbReference type="Proteomes" id="UP000578569">
    <property type="component" value="Unassembled WGS sequence"/>
</dbReference>
<comment type="similarity">
    <text evidence="2">Belongs to the type IB topoisomerase family.</text>
</comment>
<dbReference type="Gene3D" id="3.90.15.10">
    <property type="entry name" value="Topoisomerase I, Chain A, domain 3"/>
    <property type="match status" value="1"/>
</dbReference>
<evidence type="ECO:0000256" key="3">
    <source>
        <dbReference type="ARBA" id="ARBA00012891"/>
    </source>
</evidence>
<comment type="catalytic activity">
    <reaction evidence="1">
        <text>ATP-independent breakage of single-stranded DNA, followed by passage and rejoining.</text>
        <dbReference type="EC" id="5.6.2.1"/>
    </reaction>
</comment>
<evidence type="ECO:0000256" key="5">
    <source>
        <dbReference type="ARBA" id="ARBA00023125"/>
    </source>
</evidence>
<dbReference type="PANTHER" id="PTHR10290:SF3">
    <property type="entry name" value="DNA TOPOISOMERASE 1"/>
    <property type="match status" value="1"/>
</dbReference>
<evidence type="ECO:0000259" key="8">
    <source>
        <dbReference type="Pfam" id="PF21338"/>
    </source>
</evidence>
<accession>A0A839Z1C8</accession>
<protein>
    <recommendedName>
        <fullName evidence="3">DNA topoisomerase</fullName>
        <ecNumber evidence="3">5.6.2.1</ecNumber>
    </recommendedName>
</protein>
<feature type="domain" description="DNA topoisomerase IB N-terminal" evidence="8">
    <location>
        <begin position="21"/>
        <end position="69"/>
    </location>
</feature>